<dbReference type="SMART" id="SM00530">
    <property type="entry name" value="HTH_XRE"/>
    <property type="match status" value="1"/>
</dbReference>
<dbReference type="InterPro" id="IPR010982">
    <property type="entry name" value="Lambda_DNA-bd_dom_sf"/>
</dbReference>
<dbReference type="InterPro" id="IPR001387">
    <property type="entry name" value="Cro/C1-type_HTH"/>
</dbReference>
<reference evidence="3" key="1">
    <citation type="journal article" date="2019" name="Int. J. Syst. Evol. Microbiol.">
        <title>The Global Catalogue of Microorganisms (GCM) 10K type strain sequencing project: providing services to taxonomists for standard genome sequencing and annotation.</title>
        <authorList>
            <consortium name="The Broad Institute Genomics Platform"/>
            <consortium name="The Broad Institute Genome Sequencing Center for Infectious Disease"/>
            <person name="Wu L."/>
            <person name="Ma J."/>
        </authorList>
    </citation>
    <scope>NUCLEOTIDE SEQUENCE [LARGE SCALE GENOMIC DNA]</scope>
    <source>
        <strain evidence="3">JCM 17225</strain>
    </source>
</reference>
<protein>
    <recommendedName>
        <fullName evidence="1">HTH cro/C1-type domain-containing protein</fullName>
    </recommendedName>
</protein>
<proteinExistence type="predicted"/>
<feature type="domain" description="HTH cro/C1-type" evidence="1">
    <location>
        <begin position="20"/>
        <end position="52"/>
    </location>
</feature>
<dbReference type="Proteomes" id="UP001501469">
    <property type="component" value="Unassembled WGS sequence"/>
</dbReference>
<comment type="caution">
    <text evidence="2">The sequence shown here is derived from an EMBL/GenBank/DDBJ whole genome shotgun (WGS) entry which is preliminary data.</text>
</comment>
<dbReference type="Pfam" id="PF13560">
    <property type="entry name" value="HTH_31"/>
    <property type="match status" value="1"/>
</dbReference>
<dbReference type="SUPFAM" id="SSF47413">
    <property type="entry name" value="lambda repressor-like DNA-binding domains"/>
    <property type="match status" value="1"/>
</dbReference>
<dbReference type="CDD" id="cd00093">
    <property type="entry name" value="HTH_XRE"/>
    <property type="match status" value="1"/>
</dbReference>
<sequence length="199" mass="21180">MAGKNVSPAPPRPVSTASQLRNLRTRLGLSQHELATWLGLSRAQLAQVETGRDPLPRHAERWLRALAEVGAAPPAVALVPLPGVPATGPPLVVARLAECRYQAQRLHQQLVAQQGRVAVLRARLALGPPLQAMLAPADAAEAAHAPTALRRRWLARLLEAATDNLEPATQAATLLAARCHAWQSEADWLVATLTVGPVA</sequence>
<keyword evidence="3" id="KW-1185">Reference proteome</keyword>
<dbReference type="Gene3D" id="1.10.260.40">
    <property type="entry name" value="lambda repressor-like DNA-binding domains"/>
    <property type="match status" value="1"/>
</dbReference>
<dbReference type="PROSITE" id="PS50943">
    <property type="entry name" value="HTH_CROC1"/>
    <property type="match status" value="1"/>
</dbReference>
<accession>A0ABP7UI37</accession>
<gene>
    <name evidence="2" type="ORF">GCM10022409_32570</name>
</gene>
<dbReference type="EMBL" id="BAABDK010000025">
    <property type="protein sequence ID" value="GAA4043970.1"/>
    <property type="molecule type" value="Genomic_DNA"/>
</dbReference>
<evidence type="ECO:0000259" key="1">
    <source>
        <dbReference type="PROSITE" id="PS50943"/>
    </source>
</evidence>
<name>A0ABP7UI37_9BACT</name>
<evidence type="ECO:0000313" key="2">
    <source>
        <dbReference type="EMBL" id="GAA4043970.1"/>
    </source>
</evidence>
<organism evidence="2 3">
    <name type="scientific">Hymenobacter glaciei</name>
    <dbReference type="NCBI Taxonomy" id="877209"/>
    <lineage>
        <taxon>Bacteria</taxon>
        <taxon>Pseudomonadati</taxon>
        <taxon>Bacteroidota</taxon>
        <taxon>Cytophagia</taxon>
        <taxon>Cytophagales</taxon>
        <taxon>Hymenobacteraceae</taxon>
        <taxon>Hymenobacter</taxon>
    </lineage>
</organism>
<evidence type="ECO:0000313" key="3">
    <source>
        <dbReference type="Proteomes" id="UP001501469"/>
    </source>
</evidence>